<accession>A0A7M7L141</accession>
<dbReference type="RefSeq" id="XP_026296118.1">
    <property type="nucleotide sequence ID" value="XM_026440333.1"/>
</dbReference>
<organism evidence="2">
    <name type="scientific">Apis mellifera</name>
    <name type="common">Honeybee</name>
    <dbReference type="NCBI Taxonomy" id="7460"/>
    <lineage>
        <taxon>Eukaryota</taxon>
        <taxon>Metazoa</taxon>
        <taxon>Ecdysozoa</taxon>
        <taxon>Arthropoda</taxon>
        <taxon>Hexapoda</taxon>
        <taxon>Insecta</taxon>
        <taxon>Pterygota</taxon>
        <taxon>Neoptera</taxon>
        <taxon>Endopterygota</taxon>
        <taxon>Hymenoptera</taxon>
        <taxon>Apocrita</taxon>
        <taxon>Aculeata</taxon>
        <taxon>Apoidea</taxon>
        <taxon>Anthophila</taxon>
        <taxon>Apidae</taxon>
        <taxon>Apis</taxon>
    </lineage>
</organism>
<dbReference type="Proteomes" id="UP000005203">
    <property type="component" value="Linkage group LG4"/>
</dbReference>
<dbReference type="EnsemblMetazoa" id="XM_026440332">
    <property type="protein sequence ID" value="XP_026296117"/>
    <property type="gene ID" value="LOC102654066"/>
</dbReference>
<dbReference type="OrthoDB" id="2417221at2759"/>
<evidence type="ECO:0000313" key="3">
    <source>
        <dbReference type="Proteomes" id="UP000005203"/>
    </source>
</evidence>
<evidence type="ECO:0000313" key="4">
    <source>
        <dbReference type="RefSeq" id="XP_026296117.1"/>
    </source>
</evidence>
<proteinExistence type="predicted"/>
<dbReference type="RefSeq" id="XP_026296117.1">
    <property type="nucleotide sequence ID" value="XM_026440332.1"/>
</dbReference>
<keyword evidence="1" id="KW-1133">Transmembrane helix</keyword>
<reference evidence="2" key="1">
    <citation type="submission" date="2021-01" db="UniProtKB">
        <authorList>
            <consortium name="EnsemblMetazoa"/>
        </authorList>
    </citation>
    <scope>IDENTIFICATION</scope>
    <source>
        <strain evidence="2">DH4</strain>
    </source>
</reference>
<sequence length="189" mass="22338">MIRSESGRRIQSHQTSCTKSNDVIFHCVAASIQMFFGQRYIFFAIWIEDIEELVTLWQYFVVSLYMHTIYTLIGNFHSTCYQSLRSATLFLYALHNVTMTMPLENRMRTPHNLQRMLILNVSFNVFIVHDIRVPRLQQMHARCLRHCSQESSQESVDVPYAKIRSIFIFLKNFTLMKFKTSVILIQSLK</sequence>
<accession>A0A8B8GWQ9</accession>
<evidence type="ECO:0000313" key="5">
    <source>
        <dbReference type="RefSeq" id="XP_026296118.1"/>
    </source>
</evidence>
<feature type="transmembrane region" description="Helical" evidence="1">
    <location>
        <begin position="59"/>
        <end position="76"/>
    </location>
</feature>
<dbReference type="AlphaFoldDB" id="A0A7M7L141"/>
<reference evidence="4 5" key="2">
    <citation type="submission" date="2025-04" db="UniProtKB">
        <authorList>
            <consortium name="RefSeq"/>
        </authorList>
    </citation>
    <scope>IDENTIFICATION</scope>
    <source>
        <strain evidence="4 5">DH4</strain>
        <tissue evidence="4 5">Whole body</tissue>
    </source>
</reference>
<name>A0A7M7L141_APIME</name>
<dbReference type="EnsemblMetazoa" id="XM_026440333">
    <property type="protein sequence ID" value="XP_026296118"/>
    <property type="gene ID" value="LOC102654066"/>
</dbReference>
<dbReference type="GeneID" id="102654066"/>
<gene>
    <name evidence="4 5" type="primary">LOC102654066</name>
</gene>
<accession>A0A8B8GXY1</accession>
<evidence type="ECO:0000256" key="1">
    <source>
        <dbReference type="SAM" id="Phobius"/>
    </source>
</evidence>
<accession>A0A7M7L6U5</accession>
<keyword evidence="1" id="KW-0472">Membrane</keyword>
<feature type="transmembrane region" description="Helical" evidence="1">
    <location>
        <begin position="23"/>
        <end position="47"/>
    </location>
</feature>
<keyword evidence="1" id="KW-0812">Transmembrane</keyword>
<evidence type="ECO:0000313" key="2">
    <source>
        <dbReference type="EnsemblMetazoa" id="XP_026296117"/>
    </source>
</evidence>
<keyword evidence="3" id="KW-1185">Reference proteome</keyword>
<protein>
    <submittedName>
        <fullName evidence="4 5">Uncharacterized protein LOC102654066 isoform X1</fullName>
    </submittedName>
</protein>
<dbReference type="KEGG" id="ame:102654066"/>